<organism evidence="2 3">
    <name type="scientific">Raineya orbicola</name>
    <dbReference type="NCBI Taxonomy" id="2016530"/>
    <lineage>
        <taxon>Bacteria</taxon>
        <taxon>Pseudomonadati</taxon>
        <taxon>Bacteroidota</taxon>
        <taxon>Cytophagia</taxon>
        <taxon>Cytophagales</taxon>
        <taxon>Raineyaceae</taxon>
        <taxon>Raineya</taxon>
    </lineage>
</organism>
<dbReference type="Gene3D" id="3.90.180.10">
    <property type="entry name" value="Medium-chain alcohol dehydrogenases, catalytic domain"/>
    <property type="match status" value="1"/>
</dbReference>
<dbReference type="AlphaFoldDB" id="A0A2N3IEY9"/>
<dbReference type="SUPFAM" id="SSF51735">
    <property type="entry name" value="NAD(P)-binding Rossmann-fold domains"/>
    <property type="match status" value="1"/>
</dbReference>
<dbReference type="InterPro" id="IPR036291">
    <property type="entry name" value="NAD(P)-bd_dom_sf"/>
</dbReference>
<dbReference type="PANTHER" id="PTHR45033">
    <property type="match status" value="1"/>
</dbReference>
<dbReference type="OrthoDB" id="9787435at2"/>
<reference evidence="2 3" key="1">
    <citation type="submission" date="2017-06" db="EMBL/GenBank/DDBJ databases">
        <title>Raineya orbicola gen. nov., sp. nov. a slightly thermophilic bacterium of the phylum Bacteroidetes and the description of Raineyaceae fam. nov.</title>
        <authorList>
            <person name="Albuquerque L."/>
            <person name="Polonia A.R.M."/>
            <person name="Barroso C."/>
            <person name="Froufe H.J.C."/>
            <person name="Lage O."/>
            <person name="Lobo-Da-Cunha A."/>
            <person name="Egas C."/>
            <person name="Da Costa M.S."/>
        </authorList>
    </citation>
    <scope>NUCLEOTIDE SEQUENCE [LARGE SCALE GENOMIC DNA]</scope>
    <source>
        <strain evidence="2 3">SPSPC-11</strain>
    </source>
</reference>
<dbReference type="EMBL" id="NKXO01000022">
    <property type="protein sequence ID" value="PKQ68867.1"/>
    <property type="molecule type" value="Genomic_DNA"/>
</dbReference>
<dbReference type="Pfam" id="PF00107">
    <property type="entry name" value="ADH_zinc_N"/>
    <property type="match status" value="1"/>
</dbReference>
<dbReference type="InterPro" id="IPR020843">
    <property type="entry name" value="ER"/>
</dbReference>
<dbReference type="InterPro" id="IPR052711">
    <property type="entry name" value="Zinc_ADH-like"/>
</dbReference>
<keyword evidence="3" id="KW-1185">Reference proteome</keyword>
<evidence type="ECO:0000259" key="1">
    <source>
        <dbReference type="SMART" id="SM00829"/>
    </source>
</evidence>
<accession>A0A2N3IEY9</accession>
<comment type="caution">
    <text evidence="2">The sequence shown here is derived from an EMBL/GenBank/DDBJ whole genome shotgun (WGS) entry which is preliminary data.</text>
</comment>
<proteinExistence type="predicted"/>
<dbReference type="PANTHER" id="PTHR45033:SF3">
    <property type="entry name" value="DEHYDROGENASE, PUTATIVE (AFU_ORTHOLOGUE AFUA_2G13270)-RELATED"/>
    <property type="match status" value="1"/>
</dbReference>
<dbReference type="RefSeq" id="WP_101358792.1">
    <property type="nucleotide sequence ID" value="NZ_NKXO01000022.1"/>
</dbReference>
<dbReference type="Proteomes" id="UP000233387">
    <property type="component" value="Unassembled WGS sequence"/>
</dbReference>
<sequence>MKALVLTENEVEIQEVAVPEPQAGEVLVKVLYAALNRRDQWIRVGLYPGIKQGAILGSDACGMVEKVGAGVDNTWIGKKVIINPNVGWGDDPRHPQLSYTILGMPTHGTFAEYVCVPAHRLHEKPAHLSDSEAAALPLAALTAYRACFYKGEISAGKNVLVTGAGGGVAQFAVQFASAAGANVWVTSSSEAQIRLLQEKAGSKGGVLYTQTDWHKELLKLTEKEGFDVIIDSAGGNDFNLLIKLCKMSGTIVTYGATLGTAKMDIPSLFFRQATIKGSTMGNDQEFADMVQFIGKHQIYPIIDSVRSFGSIIEALNDMAMGKIKGKIVIEI</sequence>
<dbReference type="InterPro" id="IPR011032">
    <property type="entry name" value="GroES-like_sf"/>
</dbReference>
<dbReference type="InterPro" id="IPR013154">
    <property type="entry name" value="ADH-like_N"/>
</dbReference>
<feature type="domain" description="Enoyl reductase (ER)" evidence="1">
    <location>
        <begin position="7"/>
        <end position="329"/>
    </location>
</feature>
<dbReference type="GO" id="GO:0016491">
    <property type="term" value="F:oxidoreductase activity"/>
    <property type="evidence" value="ECO:0007669"/>
    <property type="project" value="InterPro"/>
</dbReference>
<name>A0A2N3IEY9_9BACT</name>
<dbReference type="SMART" id="SM00829">
    <property type="entry name" value="PKS_ER"/>
    <property type="match status" value="1"/>
</dbReference>
<protein>
    <submittedName>
        <fullName evidence="2">NADPH:quinone reductase and Zn-dependent-like oxidoreductase</fullName>
    </submittedName>
</protein>
<evidence type="ECO:0000313" key="2">
    <source>
        <dbReference type="EMBL" id="PKQ68867.1"/>
    </source>
</evidence>
<dbReference type="Gene3D" id="3.40.50.720">
    <property type="entry name" value="NAD(P)-binding Rossmann-like Domain"/>
    <property type="match status" value="1"/>
</dbReference>
<dbReference type="SUPFAM" id="SSF50129">
    <property type="entry name" value="GroES-like"/>
    <property type="match status" value="1"/>
</dbReference>
<evidence type="ECO:0000313" key="3">
    <source>
        <dbReference type="Proteomes" id="UP000233387"/>
    </source>
</evidence>
<dbReference type="InterPro" id="IPR013149">
    <property type="entry name" value="ADH-like_C"/>
</dbReference>
<dbReference type="Pfam" id="PF08240">
    <property type="entry name" value="ADH_N"/>
    <property type="match status" value="1"/>
</dbReference>
<gene>
    <name evidence="2" type="ORF">Rain11_1522</name>
</gene>